<dbReference type="InterPro" id="IPR011697">
    <property type="entry name" value="Peptidase_C26"/>
</dbReference>
<accession>A0ABW1Z9X2</accession>
<dbReference type="InterPro" id="IPR044668">
    <property type="entry name" value="PuuD-like"/>
</dbReference>
<evidence type="ECO:0000313" key="1">
    <source>
        <dbReference type="EMBL" id="MFC6645979.1"/>
    </source>
</evidence>
<reference evidence="2" key="1">
    <citation type="journal article" date="2019" name="Int. J. Syst. Evol. Microbiol.">
        <title>The Global Catalogue of Microorganisms (GCM) 10K type strain sequencing project: providing services to taxonomists for standard genome sequencing and annotation.</title>
        <authorList>
            <consortium name="The Broad Institute Genomics Platform"/>
            <consortium name="The Broad Institute Genome Sequencing Center for Infectious Disease"/>
            <person name="Wu L."/>
            <person name="Ma J."/>
        </authorList>
    </citation>
    <scope>NUCLEOTIDE SEQUENCE [LARGE SCALE GENOMIC DNA]</scope>
    <source>
        <strain evidence="2">CGMCC 1.16026</strain>
    </source>
</reference>
<comment type="caution">
    <text evidence="1">The sequence shown here is derived from an EMBL/GenBank/DDBJ whole genome shotgun (WGS) entry which is preliminary data.</text>
</comment>
<name>A0ABW1Z9X2_9BACT</name>
<dbReference type="RefSeq" id="WP_390235026.1">
    <property type="nucleotide sequence ID" value="NZ_JBHSWI010000001.1"/>
</dbReference>
<gene>
    <name evidence="1" type="ORF">ACFQBQ_10385</name>
</gene>
<dbReference type="Gene3D" id="3.40.50.880">
    <property type="match status" value="1"/>
</dbReference>
<proteinExistence type="predicted"/>
<protein>
    <submittedName>
        <fullName evidence="1">Gamma-glutamyl-gamma-aminobutyrate hydrolase family protein</fullName>
    </submittedName>
</protein>
<keyword evidence="2" id="KW-1185">Reference proteome</keyword>
<dbReference type="Pfam" id="PF07722">
    <property type="entry name" value="Peptidase_C26"/>
    <property type="match status" value="1"/>
</dbReference>
<organism evidence="1 2">
    <name type="scientific">Granulicella cerasi</name>
    <dbReference type="NCBI Taxonomy" id="741063"/>
    <lineage>
        <taxon>Bacteria</taxon>
        <taxon>Pseudomonadati</taxon>
        <taxon>Acidobacteriota</taxon>
        <taxon>Terriglobia</taxon>
        <taxon>Terriglobales</taxon>
        <taxon>Acidobacteriaceae</taxon>
        <taxon>Granulicella</taxon>
    </lineage>
</organism>
<dbReference type="PROSITE" id="PS51273">
    <property type="entry name" value="GATASE_TYPE_1"/>
    <property type="match status" value="1"/>
</dbReference>
<dbReference type="Proteomes" id="UP001596391">
    <property type="component" value="Unassembled WGS sequence"/>
</dbReference>
<keyword evidence="1" id="KW-0378">Hydrolase</keyword>
<sequence length="273" mass="29051">MNQANQPYAAGRAKGVGLRGDERPRIALPVPTAANFEYNQRCLPLYAEAVRAAGGEPVEISLLADESVWREIAAHCDGVLLPGSPADVDPARFGEEAIDACSPADPAREALDYLLLNDAEKLGKPVLGICFGVQSMNTWRGGKLVQDLVPSPVNHGAGPSVAIAHTALVAVDSLLGSLVDRSEAEEVDGYFRLPVNTSHHQAVAVPGDDLRIVARCPEDAVIEAVEADTSEGRFLLGVQWHPERSTAISGTSRAMFARLVEEARGFQQKKAGV</sequence>
<dbReference type="EMBL" id="JBHSWI010000001">
    <property type="protein sequence ID" value="MFC6645979.1"/>
    <property type="molecule type" value="Genomic_DNA"/>
</dbReference>
<dbReference type="InterPro" id="IPR029062">
    <property type="entry name" value="Class_I_gatase-like"/>
</dbReference>
<dbReference type="PANTHER" id="PTHR43235:SF1">
    <property type="entry name" value="GLUTAMINE AMIDOTRANSFERASE PB2B2.05-RELATED"/>
    <property type="match status" value="1"/>
</dbReference>
<dbReference type="GO" id="GO:0016787">
    <property type="term" value="F:hydrolase activity"/>
    <property type="evidence" value="ECO:0007669"/>
    <property type="project" value="UniProtKB-KW"/>
</dbReference>
<evidence type="ECO:0000313" key="2">
    <source>
        <dbReference type="Proteomes" id="UP001596391"/>
    </source>
</evidence>
<dbReference type="SUPFAM" id="SSF52317">
    <property type="entry name" value="Class I glutamine amidotransferase-like"/>
    <property type="match status" value="1"/>
</dbReference>
<dbReference type="PANTHER" id="PTHR43235">
    <property type="entry name" value="GLUTAMINE AMIDOTRANSFERASE PB2B2.05-RELATED"/>
    <property type="match status" value="1"/>
</dbReference>